<proteinExistence type="predicted"/>
<accession>A0ABT5QTF9</accession>
<evidence type="ECO:0000313" key="1">
    <source>
        <dbReference type="EMBL" id="MDD1784267.1"/>
    </source>
</evidence>
<dbReference type="RefSeq" id="WP_274146094.1">
    <property type="nucleotide sequence ID" value="NZ_JAJUBB010000033.1"/>
</dbReference>
<organism evidence="1 2">
    <name type="scientific">Enterovibrio qingdaonensis</name>
    <dbReference type="NCBI Taxonomy" id="2899818"/>
    <lineage>
        <taxon>Bacteria</taxon>
        <taxon>Pseudomonadati</taxon>
        <taxon>Pseudomonadota</taxon>
        <taxon>Gammaproteobacteria</taxon>
        <taxon>Vibrionales</taxon>
        <taxon>Vibrionaceae</taxon>
        <taxon>Enterovibrio</taxon>
    </lineage>
</organism>
<dbReference type="Proteomes" id="UP001149821">
    <property type="component" value="Unassembled WGS sequence"/>
</dbReference>
<keyword evidence="2" id="KW-1185">Reference proteome</keyword>
<reference evidence="1" key="1">
    <citation type="submission" date="2021-12" db="EMBL/GenBank/DDBJ databases">
        <title>Enterovibrio ZSDZ35 sp. nov. and Enterovibrio ZSDZ42 sp. nov., isolated from coastal seawater in Qingdao.</title>
        <authorList>
            <person name="Zhang P."/>
        </authorList>
    </citation>
    <scope>NUCLEOTIDE SEQUENCE</scope>
    <source>
        <strain evidence="1">ZSDZ35</strain>
    </source>
</reference>
<sequence>MFKTKIKSAKERLLEEKLYELVYGEIDEGVMREGLWAKALVKAYGDSAAAKAIYIELRVQSCLDEMTVFKEIEKKGKVAILDEEVQQRKLKEQIEHSELQRLRDLEKFLGRHYNPTSKAAIKANSSSNDNCPNVVNCKYLEEYVVNRHKVVFYADVPIVRGQYIATYKFVSAAYQCKNLPAKYYIAADETNNLCNIYGIDGQGNATLYSQEGGNLDFLSFIQLSKTFFRNSLT</sequence>
<dbReference type="EMBL" id="JAJUBB010000033">
    <property type="protein sequence ID" value="MDD1784267.1"/>
    <property type="molecule type" value="Genomic_DNA"/>
</dbReference>
<name>A0ABT5QTF9_9GAMM</name>
<gene>
    <name evidence="1" type="ORF">LRP49_24120</name>
</gene>
<protein>
    <submittedName>
        <fullName evidence="1">Uncharacterized protein</fullName>
    </submittedName>
</protein>
<evidence type="ECO:0000313" key="2">
    <source>
        <dbReference type="Proteomes" id="UP001149821"/>
    </source>
</evidence>
<comment type="caution">
    <text evidence="1">The sequence shown here is derived from an EMBL/GenBank/DDBJ whole genome shotgun (WGS) entry which is preliminary data.</text>
</comment>